<dbReference type="PANTHER" id="PTHR10048:SF118">
    <property type="entry name" value="PI-3 KINASE"/>
    <property type="match status" value="1"/>
</dbReference>
<dbReference type="PROSITE" id="PS51545">
    <property type="entry name" value="PIK_HELICAL"/>
    <property type="match status" value="1"/>
</dbReference>
<dbReference type="CDD" id="cd05165">
    <property type="entry name" value="PI3Kc_I"/>
    <property type="match status" value="1"/>
</dbReference>
<dbReference type="UniPathway" id="UPA00220"/>
<dbReference type="Pfam" id="PF00792">
    <property type="entry name" value="PI3K_C2"/>
    <property type="match status" value="1"/>
</dbReference>
<dbReference type="Proteomes" id="UP000838412">
    <property type="component" value="Chromosome 11"/>
</dbReference>
<evidence type="ECO:0000256" key="13">
    <source>
        <dbReference type="ARBA" id="ARBA00023981"/>
    </source>
</evidence>
<comment type="catalytic activity">
    <reaction evidence="14">
        <text>1-octadecanoyl-2-(5Z,8Z,11Z,14Z)-eicosatetraenoyl-sn-glycero-3-phospho-1D-myo-inositol 4,5-bisphosphate + ATP = 1-octadecanoyl-2-(5Z,8Z,11Z,14Z-eicosatetraenoyl)-sn-glycero-3-phospho-(1D-myo-inositol 3,4,5-triphosphate) + ADP + H(+)</text>
        <dbReference type="Rhea" id="RHEA:43396"/>
        <dbReference type="ChEBI" id="CHEBI:15378"/>
        <dbReference type="ChEBI" id="CHEBI:30616"/>
        <dbReference type="ChEBI" id="CHEBI:77137"/>
        <dbReference type="ChEBI" id="CHEBI:83243"/>
        <dbReference type="ChEBI" id="CHEBI:456216"/>
    </reaction>
    <physiologicalReaction direction="left-to-right" evidence="14">
        <dbReference type="Rhea" id="RHEA:43397"/>
    </physiologicalReaction>
</comment>
<keyword evidence="9" id="KW-0547">Nucleotide-binding</keyword>
<dbReference type="PROSITE" id="PS50290">
    <property type="entry name" value="PI3_4_KINASE_3"/>
    <property type="match status" value="1"/>
</dbReference>
<dbReference type="GO" id="GO:0005829">
    <property type="term" value="C:cytosol"/>
    <property type="evidence" value="ECO:0007669"/>
    <property type="project" value="UniProtKB-ARBA"/>
</dbReference>
<accession>A0A8J9VHN9</accession>
<dbReference type="PROSITE" id="PS51547">
    <property type="entry name" value="C2_PI3K"/>
    <property type="match status" value="1"/>
</dbReference>
<evidence type="ECO:0000256" key="2">
    <source>
        <dbReference type="ARBA" id="ARBA00004805"/>
    </source>
</evidence>
<evidence type="ECO:0000313" key="21">
    <source>
        <dbReference type="Proteomes" id="UP000838412"/>
    </source>
</evidence>
<evidence type="ECO:0000256" key="3">
    <source>
        <dbReference type="ARBA" id="ARBA00005189"/>
    </source>
</evidence>
<dbReference type="InterPro" id="IPR036940">
    <property type="entry name" value="PI3/4_kinase_cat_sf"/>
</dbReference>
<dbReference type="InterPro" id="IPR018936">
    <property type="entry name" value="PI3/4_kinase_CS"/>
</dbReference>
<evidence type="ECO:0000256" key="4">
    <source>
        <dbReference type="ARBA" id="ARBA00006209"/>
    </source>
</evidence>
<dbReference type="InterPro" id="IPR035892">
    <property type="entry name" value="C2_domain_sf"/>
</dbReference>
<dbReference type="InterPro" id="IPR016024">
    <property type="entry name" value="ARM-type_fold"/>
</dbReference>
<evidence type="ECO:0000256" key="7">
    <source>
        <dbReference type="ARBA" id="ARBA00022553"/>
    </source>
</evidence>
<comment type="subcellular location">
    <subcellularLocation>
        <location evidence="1">Cytoplasm</location>
    </subcellularLocation>
</comment>
<sequence length="1061" mass="121197">MPPVEAFMLDIWAKEADSPTIQLDCLLPTGIYIPLTCSRDATIEQIKKDLWQEARTYPLYTELAEIQSYVFMCINQTAEQEELHEEQRRLCDVRPFRPVLKLVQKKKDPAAVEKLLNSQISVLIGKGLHEFDSMKDPEVDEFRGRMRQMVREIADSRKEKSWIERLQYQFPPRLESSEDLPKHMQPANNNLVVNIRFHNTDMSYSFQVHVMAFPIELHQLALKKKASFLRQPEEDPAEFTLKVCGQFDYLIGEFPISRFKYVRKCLSKTTTPQLMLVNLDNIDLEPVTSPTTPDPEGPPPLPCKQEKMVSLWNIEARVKITVLNASSLNAGDNNKVFVKAGLYHGGETLCSISTTKEASCVGGDASWSEVLEFDLDVNDLPRMARICLAIYEAGKKGRKSKKGRESRESYPKDSIPLGWVNITMFDYRDHLRSGTFVLHTWPWPDSGAEVLNPIGTVVSNPNFGATALQVELHSYHACPIIYPPFDKVLECAANMADSQVAEEPLYAGDDPNSQAASMSSLGAIDQLQYILDRELMAPMFDQDMEMIWQLRDKIHELFPHALAKLLSSVKWNNHRDVAQMQALLNAWSPLLPHAAMELLDYNYADQAVRAFAVKCLNQLTDEELSQYLLQLVQVLKYEAYLDCELARFLLGRGLNNQRIGHYLFWHFRSEMHNPAVSVRFGLLLEAYCRGCVTHMKALSRQMEALSKLKTVNELVKKQAIKNEKHKQLSLEAMKACLKQTSYHDALSHLHNPVEPQFKLLQLSNDHCKFRDSKMRPLWLVFENEDRFGDHVTLMFKDGDDLRQDMLTLQIIQVMEMLWQAEGIDLRMSPYGCLSTGNKVGLVEVVLNADTIANIQKDKGSTATAGFKKGSLFMWLKEKNPEKESLNKAVQEFTLSCAGYCVATYVLGVGDRHSDNIMIKETGQLFHIDFGHFLGNFKTKFGIKRERVPFVLTHDFVHVITKGQSTQGSQEFAAFRQHCEGAYLSLRKYGNLLISLFAMMLSSGLPELTSPSDINYLKDKLALEMTQEEALRHFREEFDNALKQSWKTSVNWWLHNIAKDNK</sequence>
<dbReference type="PROSITE" id="PS00915">
    <property type="entry name" value="PI3_4_KINASE_1"/>
    <property type="match status" value="1"/>
</dbReference>
<evidence type="ECO:0000313" key="20">
    <source>
        <dbReference type="EMBL" id="CAH1240073.1"/>
    </source>
</evidence>
<evidence type="ECO:0000256" key="5">
    <source>
        <dbReference type="ARBA" id="ARBA00012010"/>
    </source>
</evidence>
<protein>
    <recommendedName>
        <fullName evidence="5">phosphatidylinositol-4,5-bisphosphate 3-kinase</fullName>
        <ecNumber evidence="5">2.7.1.153</ecNumber>
    </recommendedName>
</protein>
<dbReference type="Gene3D" id="2.60.40.150">
    <property type="entry name" value="C2 domain"/>
    <property type="match status" value="1"/>
</dbReference>
<feature type="domain" description="PI3K-RBD" evidence="18">
    <location>
        <begin position="188"/>
        <end position="278"/>
    </location>
</feature>
<dbReference type="GO" id="GO:0005886">
    <property type="term" value="C:plasma membrane"/>
    <property type="evidence" value="ECO:0007669"/>
    <property type="project" value="TreeGrafter"/>
</dbReference>
<evidence type="ECO:0000259" key="15">
    <source>
        <dbReference type="PROSITE" id="PS50290"/>
    </source>
</evidence>
<keyword evidence="8" id="KW-0808">Transferase</keyword>
<dbReference type="SMART" id="SM00143">
    <property type="entry name" value="PI3K_p85B"/>
    <property type="match status" value="1"/>
</dbReference>
<feature type="domain" description="C2 PI3K-type" evidence="19">
    <location>
        <begin position="314"/>
        <end position="483"/>
    </location>
</feature>
<evidence type="ECO:0000256" key="10">
    <source>
        <dbReference type="ARBA" id="ARBA00022777"/>
    </source>
</evidence>
<evidence type="ECO:0000256" key="9">
    <source>
        <dbReference type="ARBA" id="ARBA00022741"/>
    </source>
</evidence>
<dbReference type="InterPro" id="IPR029071">
    <property type="entry name" value="Ubiquitin-like_domsf"/>
</dbReference>
<dbReference type="SUPFAM" id="SSF49562">
    <property type="entry name" value="C2 domain (Calcium/lipid-binding domain, CaLB)"/>
    <property type="match status" value="1"/>
</dbReference>
<evidence type="ECO:0000256" key="11">
    <source>
        <dbReference type="ARBA" id="ARBA00022840"/>
    </source>
</evidence>
<dbReference type="Pfam" id="PF00613">
    <property type="entry name" value="PI3Ka"/>
    <property type="match status" value="1"/>
</dbReference>
<dbReference type="SMART" id="SM00146">
    <property type="entry name" value="PI3Kc"/>
    <property type="match status" value="1"/>
</dbReference>
<evidence type="ECO:0000256" key="8">
    <source>
        <dbReference type="ARBA" id="ARBA00022679"/>
    </source>
</evidence>
<name>A0A8J9VHN9_BRALA</name>
<gene>
    <name evidence="20" type="primary">PIK3CD</name>
    <name evidence="20" type="ORF">BLAG_LOCUS4162</name>
</gene>
<dbReference type="InterPro" id="IPR000341">
    <property type="entry name" value="PI3K_Ras-bd_dom"/>
</dbReference>
<dbReference type="Pfam" id="PF00454">
    <property type="entry name" value="PI3_PI4_kinase"/>
    <property type="match status" value="1"/>
</dbReference>
<evidence type="ECO:0000256" key="6">
    <source>
        <dbReference type="ARBA" id="ARBA00022490"/>
    </source>
</evidence>
<dbReference type="SUPFAM" id="SSF48371">
    <property type="entry name" value="ARM repeat"/>
    <property type="match status" value="1"/>
</dbReference>
<keyword evidence="10" id="KW-0418">Kinase</keyword>
<keyword evidence="12" id="KW-0443">Lipid metabolism</keyword>
<feature type="domain" description="PI3K/PI4K catalytic" evidence="15">
    <location>
        <begin position="763"/>
        <end position="1045"/>
    </location>
</feature>
<dbReference type="Gene3D" id="3.10.20.770">
    <property type="match status" value="1"/>
</dbReference>
<dbReference type="EC" id="2.7.1.153" evidence="5"/>
<keyword evidence="6" id="KW-0963">Cytoplasm</keyword>
<proteinExistence type="inferred from homology"/>
<dbReference type="Gene3D" id="3.30.1010.10">
    <property type="entry name" value="Phosphatidylinositol 3-kinase Catalytic Subunit, Chain A, domain 4"/>
    <property type="match status" value="1"/>
</dbReference>
<dbReference type="GO" id="GO:0005942">
    <property type="term" value="C:phosphatidylinositol 3-kinase complex"/>
    <property type="evidence" value="ECO:0007669"/>
    <property type="project" value="TreeGrafter"/>
</dbReference>
<comment type="similarity">
    <text evidence="4">Belongs to the PI3/PI4-kinase family. Type III PI4K subfamily.</text>
</comment>
<feature type="domain" description="PIK helical" evidence="17">
    <location>
        <begin position="513"/>
        <end position="690"/>
    </location>
</feature>
<dbReference type="Gene3D" id="1.25.40.70">
    <property type="entry name" value="Phosphatidylinositol 3-kinase, accessory domain (PIK)"/>
    <property type="match status" value="1"/>
</dbReference>
<dbReference type="GO" id="GO:0005524">
    <property type="term" value="F:ATP binding"/>
    <property type="evidence" value="ECO:0007669"/>
    <property type="project" value="UniProtKB-KW"/>
</dbReference>
<dbReference type="PROSITE" id="PS51544">
    <property type="entry name" value="PI3K_ABD"/>
    <property type="match status" value="1"/>
</dbReference>
<dbReference type="InterPro" id="IPR003113">
    <property type="entry name" value="PI3K_ABD"/>
</dbReference>
<dbReference type="InterPro" id="IPR000403">
    <property type="entry name" value="PI3/4_kinase_cat_dom"/>
</dbReference>
<dbReference type="SMART" id="SM00144">
    <property type="entry name" value="PI3K_rbd"/>
    <property type="match status" value="1"/>
</dbReference>
<dbReference type="Gene3D" id="1.10.1070.11">
    <property type="entry name" value="Phosphatidylinositol 3-/4-kinase, catalytic domain"/>
    <property type="match status" value="1"/>
</dbReference>
<dbReference type="PROSITE" id="PS51546">
    <property type="entry name" value="PI3K_RBD"/>
    <property type="match status" value="1"/>
</dbReference>
<dbReference type="FunFam" id="3.30.1010.10:FF:000005">
    <property type="entry name" value="Phosphatidylinositol 4,5-bisphosphate 3-kinase catalytic subunit beta"/>
    <property type="match status" value="1"/>
</dbReference>
<dbReference type="PANTHER" id="PTHR10048">
    <property type="entry name" value="PHOSPHATIDYLINOSITOL KINASE"/>
    <property type="match status" value="1"/>
</dbReference>
<dbReference type="GO" id="GO:0048015">
    <property type="term" value="P:phosphatidylinositol-mediated signaling"/>
    <property type="evidence" value="ECO:0007669"/>
    <property type="project" value="TreeGrafter"/>
</dbReference>
<dbReference type="FunFam" id="3.10.20.770:FF:000005">
    <property type="entry name" value="Phosphatidylinositol 4,5-bisphosphate 3-kinase catalytic subunit"/>
    <property type="match status" value="1"/>
</dbReference>
<dbReference type="GO" id="GO:0046934">
    <property type="term" value="F:1-phosphatidylinositol-4,5-bisphosphate 3-kinase activity"/>
    <property type="evidence" value="ECO:0007669"/>
    <property type="project" value="UniProtKB-EC"/>
</dbReference>
<dbReference type="InterPro" id="IPR015433">
    <property type="entry name" value="PI3/4_kinase"/>
</dbReference>
<keyword evidence="11" id="KW-0067">ATP-binding</keyword>
<feature type="domain" description="PI3K-ABD" evidence="16">
    <location>
        <begin position="17"/>
        <end position="106"/>
    </location>
</feature>
<evidence type="ECO:0000259" key="19">
    <source>
        <dbReference type="PROSITE" id="PS51547"/>
    </source>
</evidence>
<dbReference type="Pfam" id="PF00794">
    <property type="entry name" value="PI3K_rbd"/>
    <property type="match status" value="1"/>
</dbReference>
<dbReference type="EMBL" id="OV696696">
    <property type="protein sequence ID" value="CAH1240073.1"/>
    <property type="molecule type" value="Genomic_DNA"/>
</dbReference>
<dbReference type="FunFam" id="2.60.40.150:FF:000046">
    <property type="entry name" value="Phosphatidylinositol 4,5-bisphosphate 3-kinase catalytic subunit"/>
    <property type="match status" value="1"/>
</dbReference>
<dbReference type="InterPro" id="IPR001263">
    <property type="entry name" value="PI3K_accessory_dom"/>
</dbReference>
<dbReference type="SMART" id="SM00145">
    <property type="entry name" value="PI3Ka"/>
    <property type="match status" value="1"/>
</dbReference>
<evidence type="ECO:0000256" key="1">
    <source>
        <dbReference type="ARBA" id="ARBA00004496"/>
    </source>
</evidence>
<dbReference type="GO" id="GO:0035005">
    <property type="term" value="F:1-phosphatidylinositol-4-phosphate 3-kinase activity"/>
    <property type="evidence" value="ECO:0007669"/>
    <property type="project" value="TreeGrafter"/>
</dbReference>
<reference evidence="20" key="1">
    <citation type="submission" date="2022-01" db="EMBL/GenBank/DDBJ databases">
        <authorList>
            <person name="Braso-Vives M."/>
        </authorList>
    </citation>
    <scope>NUCLEOTIDE SEQUENCE</scope>
</reference>
<dbReference type="GO" id="GO:0043491">
    <property type="term" value="P:phosphatidylinositol 3-kinase/protein kinase B signal transduction"/>
    <property type="evidence" value="ECO:0007669"/>
    <property type="project" value="TreeGrafter"/>
</dbReference>
<evidence type="ECO:0000259" key="17">
    <source>
        <dbReference type="PROSITE" id="PS51545"/>
    </source>
</evidence>
<dbReference type="OrthoDB" id="67688at2759"/>
<organism evidence="20 21">
    <name type="scientific">Branchiostoma lanceolatum</name>
    <name type="common">Common lancelet</name>
    <name type="synonym">Amphioxus lanceolatum</name>
    <dbReference type="NCBI Taxonomy" id="7740"/>
    <lineage>
        <taxon>Eukaryota</taxon>
        <taxon>Metazoa</taxon>
        <taxon>Chordata</taxon>
        <taxon>Cephalochordata</taxon>
        <taxon>Leptocardii</taxon>
        <taxon>Amphioxiformes</taxon>
        <taxon>Branchiostomatidae</taxon>
        <taxon>Branchiostoma</taxon>
    </lineage>
</organism>
<evidence type="ECO:0000259" key="18">
    <source>
        <dbReference type="PROSITE" id="PS51546"/>
    </source>
</evidence>
<dbReference type="InterPro" id="IPR002420">
    <property type="entry name" value="PI3K-type_C2_dom"/>
</dbReference>
<dbReference type="SUPFAM" id="SSF56112">
    <property type="entry name" value="Protein kinase-like (PK-like)"/>
    <property type="match status" value="1"/>
</dbReference>
<comment type="catalytic activity">
    <reaction evidence="13">
        <text>a 1,2-diacyl-sn-glycero-3-phospho-(1D-myo-inositol-4,5-bisphosphate) + ATP = a 1,2-diacyl-sn-glycero-3-phospho-(1D-myo-inositol-3,4,5-trisphosphate) + ADP + H(+)</text>
        <dbReference type="Rhea" id="RHEA:21292"/>
        <dbReference type="ChEBI" id="CHEBI:15378"/>
        <dbReference type="ChEBI" id="CHEBI:30616"/>
        <dbReference type="ChEBI" id="CHEBI:57836"/>
        <dbReference type="ChEBI" id="CHEBI:58456"/>
        <dbReference type="ChEBI" id="CHEBI:456216"/>
        <dbReference type="EC" id="2.7.1.153"/>
    </reaction>
    <physiologicalReaction direction="left-to-right" evidence="13">
        <dbReference type="Rhea" id="RHEA:21293"/>
    </physiologicalReaction>
</comment>
<keyword evidence="7" id="KW-0597">Phosphoprotein</keyword>
<dbReference type="InterPro" id="IPR011009">
    <property type="entry name" value="Kinase-like_dom_sf"/>
</dbReference>
<dbReference type="GO" id="GO:0016303">
    <property type="term" value="F:1-phosphatidylinositol-3-kinase activity"/>
    <property type="evidence" value="ECO:0007669"/>
    <property type="project" value="TreeGrafter"/>
</dbReference>
<dbReference type="SMART" id="SM00142">
    <property type="entry name" value="PI3K_C2"/>
    <property type="match status" value="1"/>
</dbReference>
<keyword evidence="21" id="KW-1185">Reference proteome</keyword>
<evidence type="ECO:0000256" key="14">
    <source>
        <dbReference type="ARBA" id="ARBA00051347"/>
    </source>
</evidence>
<dbReference type="FunFam" id="1.10.1070.11:FF:000001">
    <property type="entry name" value="Phosphatidylinositol 4,5-bisphosphate 3-kinase catalytic subunit"/>
    <property type="match status" value="1"/>
</dbReference>
<evidence type="ECO:0000256" key="12">
    <source>
        <dbReference type="ARBA" id="ARBA00023098"/>
    </source>
</evidence>
<dbReference type="PROSITE" id="PS00916">
    <property type="entry name" value="PI3_4_KINASE_2"/>
    <property type="match status" value="1"/>
</dbReference>
<dbReference type="AlphaFoldDB" id="A0A8J9VHN9"/>
<comment type="pathway">
    <text evidence="2">Phospholipid metabolism; phosphatidylinositol phosphate biosynthesis.</text>
</comment>
<dbReference type="SUPFAM" id="SSF54236">
    <property type="entry name" value="Ubiquitin-like"/>
    <property type="match status" value="1"/>
</dbReference>
<comment type="pathway">
    <text evidence="3">Lipid metabolism.</text>
</comment>
<evidence type="ECO:0000259" key="16">
    <source>
        <dbReference type="PROSITE" id="PS51544"/>
    </source>
</evidence>
<dbReference type="InterPro" id="IPR042236">
    <property type="entry name" value="PI3K_accessory_sf"/>
</dbReference>
<dbReference type="GO" id="GO:0016477">
    <property type="term" value="P:cell migration"/>
    <property type="evidence" value="ECO:0007669"/>
    <property type="project" value="TreeGrafter"/>
</dbReference>
<dbReference type="Pfam" id="PF02192">
    <property type="entry name" value="PI3K_p85B"/>
    <property type="match status" value="1"/>
</dbReference>